<proteinExistence type="predicted"/>
<dbReference type="EMBL" id="ACBX02000049">
    <property type="protein sequence ID" value="EFB34013.1"/>
    <property type="molecule type" value="Genomic_DNA"/>
</dbReference>
<name>D1PH59_9BACT</name>
<evidence type="ECO:0000313" key="2">
    <source>
        <dbReference type="EMBL" id="EFB34013.1"/>
    </source>
</evidence>
<organism evidence="2 3">
    <name type="scientific">Segatella copri DSM 18205</name>
    <dbReference type="NCBI Taxonomy" id="537011"/>
    <lineage>
        <taxon>Bacteria</taxon>
        <taxon>Pseudomonadati</taxon>
        <taxon>Bacteroidota</taxon>
        <taxon>Bacteroidia</taxon>
        <taxon>Bacteroidales</taxon>
        <taxon>Prevotellaceae</taxon>
        <taxon>Segatella</taxon>
    </lineage>
</organism>
<accession>D1PH59</accession>
<dbReference type="STRING" id="537011.PREVCOP_06579"/>
<gene>
    <name evidence="2" type="ORF">PREVCOP_06579</name>
</gene>
<dbReference type="HOGENOM" id="CLU_3294209_0_0_10"/>
<dbReference type="AlphaFoldDB" id="D1PH59"/>
<reference evidence="2" key="1">
    <citation type="submission" date="2009-11" db="EMBL/GenBank/DDBJ databases">
        <authorList>
            <person name="Weinstock G."/>
            <person name="Sodergren E."/>
            <person name="Clifton S."/>
            <person name="Fulton L."/>
            <person name="Fulton B."/>
            <person name="Courtney L."/>
            <person name="Fronick C."/>
            <person name="Harrison M."/>
            <person name="Strong C."/>
            <person name="Farmer C."/>
            <person name="Delahaunty K."/>
            <person name="Markovic C."/>
            <person name="Hall O."/>
            <person name="Minx P."/>
            <person name="Tomlinson C."/>
            <person name="Mitreva M."/>
            <person name="Nelson J."/>
            <person name="Hou S."/>
            <person name="Wollam A."/>
            <person name="Pepin K.H."/>
            <person name="Johnson M."/>
            <person name="Bhonagiri V."/>
            <person name="Nash W.E."/>
            <person name="Warren W."/>
            <person name="Chinwalla A."/>
            <person name="Mardis E.R."/>
            <person name="Wilson R.K."/>
        </authorList>
    </citation>
    <scope>NUCLEOTIDE SEQUENCE [LARGE SCALE GENOMIC DNA]</scope>
    <source>
        <strain evidence="2">DSM 18205</strain>
    </source>
</reference>
<keyword evidence="3" id="KW-1185">Reference proteome</keyword>
<sequence>MICRIPCFSLFAITLFPIRYTFLISLFIRFQKKDVLLPLN</sequence>
<dbReference type="Proteomes" id="UP000004477">
    <property type="component" value="Unassembled WGS sequence"/>
</dbReference>
<keyword evidence="1" id="KW-0812">Transmembrane</keyword>
<comment type="caution">
    <text evidence="2">The sequence shown here is derived from an EMBL/GenBank/DDBJ whole genome shotgun (WGS) entry which is preliminary data.</text>
</comment>
<feature type="transmembrane region" description="Helical" evidence="1">
    <location>
        <begin position="7"/>
        <end position="30"/>
    </location>
</feature>
<evidence type="ECO:0000313" key="3">
    <source>
        <dbReference type="Proteomes" id="UP000004477"/>
    </source>
</evidence>
<keyword evidence="1" id="KW-1133">Transmembrane helix</keyword>
<protein>
    <submittedName>
        <fullName evidence="2">Uncharacterized protein</fullName>
    </submittedName>
</protein>
<keyword evidence="1" id="KW-0472">Membrane</keyword>
<evidence type="ECO:0000256" key="1">
    <source>
        <dbReference type="SAM" id="Phobius"/>
    </source>
</evidence>
<dbReference type="PaxDb" id="537011-PREVCOP_06579"/>